<reference evidence="5 6" key="1">
    <citation type="submission" date="2017-05" db="EMBL/GenBank/DDBJ databases">
        <authorList>
            <person name="Varghese N."/>
            <person name="Submissions S."/>
        </authorList>
    </citation>
    <scope>NUCLEOTIDE SEQUENCE [LARGE SCALE GENOMIC DNA]</scope>
    <source>
        <strain evidence="5 6">DSM 21194</strain>
    </source>
</reference>
<accession>A0A521C1E8</accession>
<evidence type="ECO:0000313" key="6">
    <source>
        <dbReference type="Proteomes" id="UP000317593"/>
    </source>
</evidence>
<dbReference type="InterPro" id="IPR036388">
    <property type="entry name" value="WH-like_DNA-bd_sf"/>
</dbReference>
<sequence length="291" mass="33814">MIGRTEVEHANLNGWQPGYACDHVAHGVNSQTDLMKEPIPKYYQIYKKLLKQIRSGKFNEFDRFYSDTELVEKYEVSRGTIREAVKLLIQQGYIVREQGKGTFVTSPTIEQASDKLMGFTELMLEHDIEPSAKVIEKEIIEPSLELKRLMKLEDDTRLVRIVRIRYGNEQPLIIEQSYFVLALFEPIYDMDLESNSIYELLYKHTDTRLGEARQRITAINAGEKETNLLGGELNDALLLMKRLIKTRTGVYFQYSEDVYRSDRIHFATTTKPYDNDHGNHGLPLELEAQDW</sequence>
<dbReference type="SUPFAM" id="SSF46785">
    <property type="entry name" value="Winged helix' DNA-binding domain"/>
    <property type="match status" value="1"/>
</dbReference>
<keyword evidence="6" id="KW-1185">Reference proteome</keyword>
<dbReference type="PRINTS" id="PR00035">
    <property type="entry name" value="HTHGNTR"/>
</dbReference>
<dbReference type="GO" id="GO:0003700">
    <property type="term" value="F:DNA-binding transcription factor activity"/>
    <property type="evidence" value="ECO:0007669"/>
    <property type="project" value="InterPro"/>
</dbReference>
<feature type="domain" description="HTH gntR-type" evidence="4">
    <location>
        <begin position="39"/>
        <end position="107"/>
    </location>
</feature>
<dbReference type="PROSITE" id="PS50949">
    <property type="entry name" value="HTH_GNTR"/>
    <property type="match status" value="1"/>
</dbReference>
<keyword evidence="2" id="KW-0238">DNA-binding</keyword>
<dbReference type="GO" id="GO:0045892">
    <property type="term" value="P:negative regulation of DNA-templated transcription"/>
    <property type="evidence" value="ECO:0007669"/>
    <property type="project" value="TreeGrafter"/>
</dbReference>
<protein>
    <submittedName>
        <fullName evidence="5">Transcriptional regulator, GntR family</fullName>
    </submittedName>
</protein>
<dbReference type="PANTHER" id="PTHR44846">
    <property type="entry name" value="MANNOSYL-D-GLYCERATE TRANSPORT/METABOLISM SYSTEM REPRESSOR MNGR-RELATED"/>
    <property type="match status" value="1"/>
</dbReference>
<dbReference type="SUPFAM" id="SSF64288">
    <property type="entry name" value="Chorismate lyase-like"/>
    <property type="match status" value="1"/>
</dbReference>
<dbReference type="Pfam" id="PF00392">
    <property type="entry name" value="GntR"/>
    <property type="match status" value="1"/>
</dbReference>
<evidence type="ECO:0000256" key="2">
    <source>
        <dbReference type="ARBA" id="ARBA00023125"/>
    </source>
</evidence>
<dbReference type="Gene3D" id="3.40.1410.10">
    <property type="entry name" value="Chorismate lyase-like"/>
    <property type="match status" value="1"/>
</dbReference>
<dbReference type="Pfam" id="PF07702">
    <property type="entry name" value="UTRA"/>
    <property type="match status" value="1"/>
</dbReference>
<dbReference type="InterPro" id="IPR036390">
    <property type="entry name" value="WH_DNA-bd_sf"/>
</dbReference>
<dbReference type="EMBL" id="FXTH01000004">
    <property type="protein sequence ID" value="SMO52641.1"/>
    <property type="molecule type" value="Genomic_DNA"/>
</dbReference>
<keyword evidence="3" id="KW-0804">Transcription</keyword>
<dbReference type="SMART" id="SM00345">
    <property type="entry name" value="HTH_GNTR"/>
    <property type="match status" value="1"/>
</dbReference>
<gene>
    <name evidence="5" type="ORF">SAMN06265218_104214</name>
</gene>
<dbReference type="Proteomes" id="UP000317593">
    <property type="component" value="Unassembled WGS sequence"/>
</dbReference>
<evidence type="ECO:0000256" key="3">
    <source>
        <dbReference type="ARBA" id="ARBA00023163"/>
    </source>
</evidence>
<dbReference type="InterPro" id="IPR011663">
    <property type="entry name" value="UTRA"/>
</dbReference>
<keyword evidence="1" id="KW-0805">Transcription regulation</keyword>
<dbReference type="InterPro" id="IPR050679">
    <property type="entry name" value="Bact_HTH_transcr_reg"/>
</dbReference>
<name>A0A521C1E8_9BACT</name>
<dbReference type="AlphaFoldDB" id="A0A521C1E8"/>
<dbReference type="Gene3D" id="1.10.10.10">
    <property type="entry name" value="Winged helix-like DNA-binding domain superfamily/Winged helix DNA-binding domain"/>
    <property type="match status" value="1"/>
</dbReference>
<evidence type="ECO:0000256" key="1">
    <source>
        <dbReference type="ARBA" id="ARBA00023015"/>
    </source>
</evidence>
<dbReference type="SMART" id="SM00866">
    <property type="entry name" value="UTRA"/>
    <property type="match status" value="1"/>
</dbReference>
<dbReference type="InterPro" id="IPR028978">
    <property type="entry name" value="Chorismate_lyase_/UTRA_dom_sf"/>
</dbReference>
<dbReference type="CDD" id="cd07377">
    <property type="entry name" value="WHTH_GntR"/>
    <property type="match status" value="1"/>
</dbReference>
<evidence type="ECO:0000259" key="4">
    <source>
        <dbReference type="PROSITE" id="PS50949"/>
    </source>
</evidence>
<dbReference type="InterPro" id="IPR000524">
    <property type="entry name" value="Tscrpt_reg_HTH_GntR"/>
</dbReference>
<dbReference type="PANTHER" id="PTHR44846:SF1">
    <property type="entry name" value="MANNOSYL-D-GLYCERATE TRANSPORT_METABOLISM SYSTEM REPRESSOR MNGR-RELATED"/>
    <property type="match status" value="1"/>
</dbReference>
<evidence type="ECO:0000313" key="5">
    <source>
        <dbReference type="EMBL" id="SMO52641.1"/>
    </source>
</evidence>
<proteinExistence type="predicted"/>
<organism evidence="5 6">
    <name type="scientific">Fodinibius sediminis</name>
    <dbReference type="NCBI Taxonomy" id="1214077"/>
    <lineage>
        <taxon>Bacteria</taxon>
        <taxon>Pseudomonadati</taxon>
        <taxon>Balneolota</taxon>
        <taxon>Balneolia</taxon>
        <taxon>Balneolales</taxon>
        <taxon>Balneolaceae</taxon>
        <taxon>Fodinibius</taxon>
    </lineage>
</organism>
<dbReference type="GO" id="GO:0003677">
    <property type="term" value="F:DNA binding"/>
    <property type="evidence" value="ECO:0007669"/>
    <property type="project" value="UniProtKB-KW"/>
</dbReference>